<dbReference type="Proteomes" id="UP000747399">
    <property type="component" value="Unassembled WGS sequence"/>
</dbReference>
<proteinExistence type="predicted"/>
<sequence>MSSNTCFDINAYLQVIGVSPSQLIHGADPDSLKLIYSNHVRTLPFSSLPIVCGHPVDPDLDVAGIADRMASGKCFSNRNFGDPVNFCSYLLVYTTISDLHNDCRASSHLFYFPKLFTARSPCLPGRLA</sequence>
<dbReference type="InterPro" id="IPR038765">
    <property type="entry name" value="Papain-like_cys_pep_sf"/>
</dbReference>
<organism evidence="1 2">
    <name type="scientific">Volvox africanus</name>
    <dbReference type="NCBI Taxonomy" id="51714"/>
    <lineage>
        <taxon>Eukaryota</taxon>
        <taxon>Viridiplantae</taxon>
        <taxon>Chlorophyta</taxon>
        <taxon>core chlorophytes</taxon>
        <taxon>Chlorophyceae</taxon>
        <taxon>CS clade</taxon>
        <taxon>Chlamydomonadales</taxon>
        <taxon>Volvocaceae</taxon>
        <taxon>Volvox</taxon>
    </lineage>
</organism>
<evidence type="ECO:0000313" key="2">
    <source>
        <dbReference type="Proteomes" id="UP000747399"/>
    </source>
</evidence>
<name>A0A8J4BC76_9CHLO</name>
<dbReference type="AlphaFoldDB" id="A0A8J4BC76"/>
<dbReference type="SUPFAM" id="SSF54001">
    <property type="entry name" value="Cysteine proteinases"/>
    <property type="match status" value="1"/>
</dbReference>
<dbReference type="EMBL" id="BNCO01000029">
    <property type="protein sequence ID" value="GIL58001.1"/>
    <property type="molecule type" value="Genomic_DNA"/>
</dbReference>
<accession>A0A8J4BC76</accession>
<reference evidence="1" key="1">
    <citation type="journal article" date="2021" name="Proc. Natl. Acad. Sci. U.S.A.">
        <title>Three genomes in the algal genus Volvox reveal the fate of a haploid sex-determining region after a transition to homothallism.</title>
        <authorList>
            <person name="Yamamoto K."/>
            <person name="Hamaji T."/>
            <person name="Kawai-Toyooka H."/>
            <person name="Matsuzaki R."/>
            <person name="Takahashi F."/>
            <person name="Nishimura Y."/>
            <person name="Kawachi M."/>
            <person name="Noguchi H."/>
            <person name="Minakuchi Y."/>
            <person name="Umen J.G."/>
            <person name="Toyoda A."/>
            <person name="Nozaki H."/>
        </authorList>
    </citation>
    <scope>NUCLEOTIDE SEQUENCE</scope>
    <source>
        <strain evidence="1">NIES-3780</strain>
    </source>
</reference>
<protein>
    <submittedName>
        <fullName evidence="1">Uncharacterized protein</fullName>
    </submittedName>
</protein>
<gene>
    <name evidence="1" type="ORF">Vafri_13195</name>
</gene>
<keyword evidence="2" id="KW-1185">Reference proteome</keyword>
<comment type="caution">
    <text evidence="1">The sequence shown here is derived from an EMBL/GenBank/DDBJ whole genome shotgun (WGS) entry which is preliminary data.</text>
</comment>
<dbReference type="Gene3D" id="3.30.2140.10">
    <property type="entry name" value="Arylamine N-acetyltransferase"/>
    <property type="match status" value="1"/>
</dbReference>
<evidence type="ECO:0000313" key="1">
    <source>
        <dbReference type="EMBL" id="GIL58001.1"/>
    </source>
</evidence>